<comment type="caution">
    <text evidence="1">The sequence shown here is derived from an EMBL/GenBank/DDBJ whole genome shotgun (WGS) entry which is preliminary data.</text>
</comment>
<dbReference type="Proteomes" id="UP001140562">
    <property type="component" value="Unassembled WGS sequence"/>
</dbReference>
<accession>A0A9W8WXL7</accession>
<name>A0A9W8WXL7_9PLEO</name>
<evidence type="ECO:0000313" key="2">
    <source>
        <dbReference type="Proteomes" id="UP001140562"/>
    </source>
</evidence>
<dbReference type="EMBL" id="JAPEUV010000062">
    <property type="protein sequence ID" value="KAJ4335387.1"/>
    <property type="molecule type" value="Genomic_DNA"/>
</dbReference>
<protein>
    <submittedName>
        <fullName evidence="1">Uncharacterized protein</fullName>
    </submittedName>
</protein>
<dbReference type="AlphaFoldDB" id="A0A9W8WXL7"/>
<gene>
    <name evidence="1" type="ORF">N0V87_006176</name>
</gene>
<proteinExistence type="predicted"/>
<sequence>MTRYGLPEDDDDEDEESVARNQRVNATALRCTCIFIRQETCKTYHTASTIKIREIDQNALLGKYLELPVIRHAMTFWFKMSMEDVDRIIDTPHLSDIITQKLPILQRLQCLACISVCFPKIHTWHFATPGAPFWGLEYEEALERMQEAFDKGRVGKPVEFVDAARRPALAYGAP</sequence>
<evidence type="ECO:0000313" key="1">
    <source>
        <dbReference type="EMBL" id="KAJ4335387.1"/>
    </source>
</evidence>
<reference evidence="1" key="1">
    <citation type="submission" date="2022-10" db="EMBL/GenBank/DDBJ databases">
        <title>Tapping the CABI collections for fungal endophytes: first genome assemblies for Collariella, Neodidymelliopsis, Ascochyta clinopodiicola, Didymella pomorum, Didymosphaeria variabile, Neocosmospora piperis and Neocucurbitaria cava.</title>
        <authorList>
            <person name="Hill R."/>
        </authorList>
    </citation>
    <scope>NUCLEOTIDE SEQUENCE</scope>
    <source>
        <strain evidence="1">IMI 360193</strain>
    </source>
</reference>
<organism evidence="1 2">
    <name type="scientific">Didymella glomerata</name>
    <dbReference type="NCBI Taxonomy" id="749621"/>
    <lineage>
        <taxon>Eukaryota</taxon>
        <taxon>Fungi</taxon>
        <taxon>Dikarya</taxon>
        <taxon>Ascomycota</taxon>
        <taxon>Pezizomycotina</taxon>
        <taxon>Dothideomycetes</taxon>
        <taxon>Pleosporomycetidae</taxon>
        <taxon>Pleosporales</taxon>
        <taxon>Pleosporineae</taxon>
        <taxon>Didymellaceae</taxon>
        <taxon>Didymella</taxon>
    </lineage>
</organism>
<keyword evidence="2" id="KW-1185">Reference proteome</keyword>